<dbReference type="OrthoDB" id="693960at2759"/>
<dbReference type="Gene3D" id="2.20.25.80">
    <property type="entry name" value="WRKY domain"/>
    <property type="match status" value="1"/>
</dbReference>
<dbReference type="GO" id="GO:0005634">
    <property type="term" value="C:nucleus"/>
    <property type="evidence" value="ECO:0007669"/>
    <property type="project" value="UniProtKB-SubCell"/>
</dbReference>
<reference evidence="8" key="1">
    <citation type="submission" date="2012-05" db="EMBL/GenBank/DDBJ databases">
        <authorList>
            <person name="Krishnakumar V."/>
            <person name="Cheung F."/>
            <person name="Xiao Y."/>
            <person name="Chan A."/>
            <person name="Moskal W.A."/>
            <person name="Town C.D."/>
        </authorList>
    </citation>
    <scope>NUCLEOTIDE SEQUENCE</scope>
</reference>
<feature type="compositionally biased region" description="Low complexity" evidence="6">
    <location>
        <begin position="42"/>
        <end position="62"/>
    </location>
</feature>
<accession>I3T0G9</accession>
<dbReference type="OMA" id="FMADRST"/>
<organism evidence="8">
    <name type="scientific">Lotus japonicus</name>
    <name type="common">Lotus corniculatus var. japonicus</name>
    <dbReference type="NCBI Taxonomy" id="34305"/>
    <lineage>
        <taxon>Eukaryota</taxon>
        <taxon>Viridiplantae</taxon>
        <taxon>Streptophyta</taxon>
        <taxon>Embryophyta</taxon>
        <taxon>Tracheophyta</taxon>
        <taxon>Spermatophyta</taxon>
        <taxon>Magnoliopsida</taxon>
        <taxon>eudicotyledons</taxon>
        <taxon>Gunneridae</taxon>
        <taxon>Pentapetalae</taxon>
        <taxon>rosids</taxon>
        <taxon>fabids</taxon>
        <taxon>Fabales</taxon>
        <taxon>Fabaceae</taxon>
        <taxon>Papilionoideae</taxon>
        <taxon>50 kb inversion clade</taxon>
        <taxon>NPAAA clade</taxon>
        <taxon>Hologalegina</taxon>
        <taxon>robinioid clade</taxon>
        <taxon>Loteae</taxon>
        <taxon>Lotus</taxon>
    </lineage>
</organism>
<dbReference type="Pfam" id="PF03106">
    <property type="entry name" value="WRKY"/>
    <property type="match status" value="1"/>
</dbReference>
<protein>
    <recommendedName>
        <fullName evidence="7">WRKY domain-containing protein</fullName>
    </recommendedName>
</protein>
<dbReference type="SUPFAM" id="SSF118290">
    <property type="entry name" value="WRKY DNA-binding domain"/>
    <property type="match status" value="1"/>
</dbReference>
<proteinExistence type="evidence at transcript level"/>
<dbReference type="InterPro" id="IPR036576">
    <property type="entry name" value="WRKY_dom_sf"/>
</dbReference>
<dbReference type="KEGG" id="lja:130711437"/>
<dbReference type="SMART" id="SM00774">
    <property type="entry name" value="WRKY"/>
    <property type="match status" value="1"/>
</dbReference>
<sequence length="187" mass="21175">MDYFLGNPNPNPAVNMAPFFSSDFEISDFLALDDVVDHHPESWSQSTETESSEKAAASSDASHGFGDATSTNNNITFDRKCESGVKRNKVEDQVSPRVTFRTRSQLEIMDDGYKWRKYGKKSVKNNPNLRNYYKCSGEGCSVKKRVERDRDDSSYVLTTYDGIHNHESPCTSYYGQMSLVHSNVWAV</sequence>
<dbReference type="InterPro" id="IPR003657">
    <property type="entry name" value="WRKY_dom"/>
</dbReference>
<evidence type="ECO:0000256" key="3">
    <source>
        <dbReference type="ARBA" id="ARBA00023125"/>
    </source>
</evidence>
<evidence type="ECO:0000256" key="4">
    <source>
        <dbReference type="ARBA" id="ARBA00023163"/>
    </source>
</evidence>
<evidence type="ECO:0000256" key="1">
    <source>
        <dbReference type="ARBA" id="ARBA00004123"/>
    </source>
</evidence>
<dbReference type="RefSeq" id="XP_057417041.1">
    <property type="nucleotide sequence ID" value="XM_057561058.1"/>
</dbReference>
<feature type="region of interest" description="Disordered" evidence="6">
    <location>
        <begin position="40"/>
        <end position="71"/>
    </location>
</feature>
<keyword evidence="5" id="KW-0539">Nucleus</keyword>
<dbReference type="GeneID" id="130711437"/>
<dbReference type="EMBL" id="BT146217">
    <property type="protein sequence ID" value="AFK46011.1"/>
    <property type="molecule type" value="mRNA"/>
</dbReference>
<evidence type="ECO:0000313" key="8">
    <source>
        <dbReference type="EMBL" id="AFK46011.1"/>
    </source>
</evidence>
<dbReference type="AlphaFoldDB" id="I3T0G9"/>
<evidence type="ECO:0000256" key="2">
    <source>
        <dbReference type="ARBA" id="ARBA00023015"/>
    </source>
</evidence>
<dbReference type="GO" id="GO:0003700">
    <property type="term" value="F:DNA-binding transcription factor activity"/>
    <property type="evidence" value="ECO:0007669"/>
    <property type="project" value="InterPro"/>
</dbReference>
<dbReference type="PANTHER" id="PTHR31221">
    <property type="entry name" value="WRKY TRANSCRIPTION FACTOR PROTEIN 1-RELATED"/>
    <property type="match status" value="1"/>
</dbReference>
<keyword evidence="4" id="KW-0804">Transcription</keyword>
<dbReference type="PANTHER" id="PTHR31221:SF377">
    <property type="entry name" value="WRKY TRANSCRIPTION FACTOR 51-RELATED"/>
    <property type="match status" value="1"/>
</dbReference>
<dbReference type="PROSITE" id="PS50811">
    <property type="entry name" value="WRKY"/>
    <property type="match status" value="1"/>
</dbReference>
<comment type="subcellular location">
    <subcellularLocation>
        <location evidence="1">Nucleus</location>
    </subcellularLocation>
</comment>
<dbReference type="FunFam" id="2.20.25.80:FF:000003">
    <property type="entry name" value="WRKY transcription factor 57"/>
    <property type="match status" value="1"/>
</dbReference>
<dbReference type="InterPro" id="IPR044810">
    <property type="entry name" value="WRKY_plant"/>
</dbReference>
<evidence type="ECO:0000256" key="5">
    <source>
        <dbReference type="ARBA" id="ARBA00023242"/>
    </source>
</evidence>
<evidence type="ECO:0000256" key="6">
    <source>
        <dbReference type="SAM" id="MobiDB-lite"/>
    </source>
</evidence>
<evidence type="ECO:0000259" key="7">
    <source>
        <dbReference type="PROSITE" id="PS50811"/>
    </source>
</evidence>
<name>I3T0G9_LOTJA</name>
<dbReference type="GO" id="GO:0043565">
    <property type="term" value="F:sequence-specific DNA binding"/>
    <property type="evidence" value="ECO:0007669"/>
    <property type="project" value="InterPro"/>
</dbReference>
<keyword evidence="3" id="KW-0238">DNA-binding</keyword>
<keyword evidence="2" id="KW-0805">Transcription regulation</keyword>
<feature type="domain" description="WRKY" evidence="7">
    <location>
        <begin position="104"/>
        <end position="169"/>
    </location>
</feature>